<evidence type="ECO:0000259" key="9">
    <source>
        <dbReference type="Pfam" id="PF00725"/>
    </source>
</evidence>
<dbReference type="InterPro" id="IPR006176">
    <property type="entry name" value="3-OHacyl-CoA_DH_NAD-bd"/>
</dbReference>
<comment type="subcellular location">
    <subcellularLocation>
        <location evidence="1 8">Cytoplasm</location>
    </subcellularLocation>
</comment>
<comment type="pathway">
    <text evidence="2 8">Amine and polyamine metabolism; carnitine metabolism.</text>
</comment>
<dbReference type="NCBIfam" id="NF005471">
    <property type="entry name" value="PRK07066.1"/>
    <property type="match status" value="1"/>
</dbReference>
<feature type="domain" description="3-hydroxyacyl-CoA dehydrogenase NAD binding" evidence="10">
    <location>
        <begin position="19"/>
        <end position="194"/>
    </location>
</feature>
<comment type="pathway">
    <text evidence="3">Lipid metabolism; butanoate metabolism.</text>
</comment>
<evidence type="ECO:0000256" key="2">
    <source>
        <dbReference type="ARBA" id="ARBA00004855"/>
    </source>
</evidence>
<keyword evidence="6 8" id="KW-0560">Oxidoreductase</keyword>
<dbReference type="Pfam" id="PF00725">
    <property type="entry name" value="3HCDH"/>
    <property type="match status" value="1"/>
</dbReference>
<keyword evidence="5 8" id="KW-0963">Cytoplasm</keyword>
<dbReference type="SUPFAM" id="SSF51735">
    <property type="entry name" value="NAD(P)-binding Rossmann-fold domains"/>
    <property type="match status" value="1"/>
</dbReference>
<dbReference type="PANTHER" id="PTHR48075:SF5">
    <property type="entry name" value="3-HYDROXYBUTYRYL-COA DEHYDROGENASE"/>
    <property type="match status" value="1"/>
</dbReference>
<organism evidence="11 12">
    <name type="scientific">Alicyclobacillus dauci</name>
    <dbReference type="NCBI Taxonomy" id="1475485"/>
    <lineage>
        <taxon>Bacteria</taxon>
        <taxon>Bacillati</taxon>
        <taxon>Bacillota</taxon>
        <taxon>Bacilli</taxon>
        <taxon>Bacillales</taxon>
        <taxon>Alicyclobacillaceae</taxon>
        <taxon>Alicyclobacillus</taxon>
    </lineage>
</organism>
<comment type="subunit">
    <text evidence="4 8">Homodimer.</text>
</comment>
<evidence type="ECO:0000313" key="12">
    <source>
        <dbReference type="Proteomes" id="UP001164803"/>
    </source>
</evidence>
<dbReference type="Pfam" id="PF02737">
    <property type="entry name" value="3HCDH_N"/>
    <property type="match status" value="1"/>
</dbReference>
<name>A0ABY6Z4F4_9BACL</name>
<accession>A0ABY6Z4F4</accession>
<dbReference type="HAMAP" id="MF_02129">
    <property type="entry name" value="L_carnitine_dehydrog"/>
    <property type="match status" value="1"/>
</dbReference>
<dbReference type="InterPro" id="IPR036291">
    <property type="entry name" value="NAD(P)-bd_dom_sf"/>
</dbReference>
<feature type="domain" description="3-hydroxyacyl-CoA dehydrogenase C-terminal" evidence="9">
    <location>
        <begin position="198"/>
        <end position="266"/>
    </location>
</feature>
<keyword evidence="12" id="KW-1185">Reference proteome</keyword>
<protein>
    <recommendedName>
        <fullName evidence="8">L-carnitine dehydrogenase</fullName>
        <shortName evidence="8">CDH</shortName>
        <shortName evidence="8">L-CDH</shortName>
        <ecNumber evidence="8">1.1.1.108</ecNumber>
    </recommendedName>
</protein>
<evidence type="ECO:0000256" key="8">
    <source>
        <dbReference type="HAMAP-Rule" id="MF_02129"/>
    </source>
</evidence>
<dbReference type="InterPro" id="IPR026578">
    <property type="entry name" value="L-carnitine_dehydrogenase"/>
</dbReference>
<dbReference type="PANTHER" id="PTHR48075">
    <property type="entry name" value="3-HYDROXYACYL-COA DEHYDROGENASE FAMILY PROTEIN"/>
    <property type="match status" value="1"/>
</dbReference>
<dbReference type="GO" id="GO:0047728">
    <property type="term" value="F:carnitine 3-dehydrogenase activity"/>
    <property type="evidence" value="ECO:0007669"/>
    <property type="project" value="UniProtKB-EC"/>
</dbReference>
<evidence type="ECO:0000256" key="5">
    <source>
        <dbReference type="ARBA" id="ARBA00022490"/>
    </source>
</evidence>
<evidence type="ECO:0000256" key="6">
    <source>
        <dbReference type="ARBA" id="ARBA00023002"/>
    </source>
</evidence>
<feature type="binding site" evidence="8">
    <location>
        <begin position="24"/>
        <end position="29"/>
    </location>
    <ligand>
        <name>NAD(+)</name>
        <dbReference type="ChEBI" id="CHEBI:57540"/>
    </ligand>
</feature>
<dbReference type="InterPro" id="IPR006108">
    <property type="entry name" value="3HC_DH_C"/>
</dbReference>
<sequence length="331" mass="36162">MKKATNLNVQAEETHQVRKIAVVGTGVIGSGWIARCLANGYDVVATDPATGAEQRLRASVEQAWTSLTKVGLAEGASLRRLRFDPDLASAVSDADFIQENAPEREDLKRKLLAKIDKSAKPNAIIASSTSGITPSTLQSDCGRPERVLVGHPFNPVYLLPLVEIVPGEATDVAIVERASAFYQSIGMQSLLVRKEIEGHIADRLMEALWREALHIVNDGVATTAEVDAAIVYGAGLRWALMGPFLTFHLAGGEQGMRHMLEQFGPTLKLPWTRLEAPKLTDALREEIIAGCEAQSEGHSIEQLEIRRDDFLVRLLALLKPYWPAANLDGRM</sequence>
<dbReference type="InterPro" id="IPR008927">
    <property type="entry name" value="6-PGluconate_DH-like_C_sf"/>
</dbReference>
<comment type="function">
    <text evidence="8">Catalyzes the NAD(+)-dependent oxidation of L-carnitine to 3-dehydrocarnitine.</text>
</comment>
<dbReference type="Gene3D" id="1.10.1040.10">
    <property type="entry name" value="N-(1-d-carboxylethyl)-l-norvaline Dehydrogenase, domain 2"/>
    <property type="match status" value="1"/>
</dbReference>
<evidence type="ECO:0000256" key="3">
    <source>
        <dbReference type="ARBA" id="ARBA00005086"/>
    </source>
</evidence>
<dbReference type="SUPFAM" id="SSF48179">
    <property type="entry name" value="6-phosphogluconate dehydrogenase C-terminal domain-like"/>
    <property type="match status" value="1"/>
</dbReference>
<proteinExistence type="inferred from homology"/>
<dbReference type="RefSeq" id="WP_268044510.1">
    <property type="nucleotide sequence ID" value="NZ_CP104064.1"/>
</dbReference>
<evidence type="ECO:0000256" key="7">
    <source>
        <dbReference type="ARBA" id="ARBA00023027"/>
    </source>
</evidence>
<dbReference type="Gene3D" id="3.40.50.720">
    <property type="entry name" value="NAD(P)-binding Rossmann-like Domain"/>
    <property type="match status" value="1"/>
</dbReference>
<evidence type="ECO:0000256" key="4">
    <source>
        <dbReference type="ARBA" id="ARBA00011738"/>
    </source>
</evidence>
<dbReference type="EMBL" id="CP104064">
    <property type="protein sequence ID" value="WAH37076.1"/>
    <property type="molecule type" value="Genomic_DNA"/>
</dbReference>
<reference evidence="11" key="1">
    <citation type="submission" date="2022-08" db="EMBL/GenBank/DDBJ databases">
        <title>Alicyclobacillus dauci DSM2870, complete genome.</title>
        <authorList>
            <person name="Wang Q."/>
            <person name="Cai R."/>
            <person name="Wang Z."/>
        </authorList>
    </citation>
    <scope>NUCLEOTIDE SEQUENCE</scope>
    <source>
        <strain evidence="11">DSM 28700</strain>
    </source>
</reference>
<gene>
    <name evidence="11" type="ORF">NZD86_00395</name>
</gene>
<dbReference type="InterPro" id="IPR013328">
    <property type="entry name" value="6PGD_dom2"/>
</dbReference>
<evidence type="ECO:0000256" key="1">
    <source>
        <dbReference type="ARBA" id="ARBA00004496"/>
    </source>
</evidence>
<dbReference type="EC" id="1.1.1.108" evidence="8"/>
<keyword evidence="7 8" id="KW-0520">NAD</keyword>
<dbReference type="Proteomes" id="UP001164803">
    <property type="component" value="Chromosome"/>
</dbReference>
<comment type="similarity">
    <text evidence="8">Belongs to the 3-hydroxyacyl-CoA dehydrogenase family. L-carnitine dehydrogenase subfamily.</text>
</comment>
<comment type="catalytic activity">
    <reaction evidence="8">
        <text>carnitine + NAD(+) = 3-dehydrocarnitine + NADH + H(+)</text>
        <dbReference type="Rhea" id="RHEA:19265"/>
        <dbReference type="ChEBI" id="CHEBI:15378"/>
        <dbReference type="ChEBI" id="CHEBI:17126"/>
        <dbReference type="ChEBI" id="CHEBI:57540"/>
        <dbReference type="ChEBI" id="CHEBI:57885"/>
        <dbReference type="ChEBI" id="CHEBI:57945"/>
        <dbReference type="EC" id="1.1.1.108"/>
    </reaction>
</comment>
<evidence type="ECO:0000259" key="10">
    <source>
        <dbReference type="Pfam" id="PF02737"/>
    </source>
</evidence>
<evidence type="ECO:0000313" key="11">
    <source>
        <dbReference type="EMBL" id="WAH37076.1"/>
    </source>
</evidence>